<evidence type="ECO:0000313" key="2">
    <source>
        <dbReference type="EMBL" id="KAF2409535.1"/>
    </source>
</evidence>
<organism evidence="2 3">
    <name type="scientific">Pseudomonas antarctica</name>
    <dbReference type="NCBI Taxonomy" id="219572"/>
    <lineage>
        <taxon>Bacteria</taxon>
        <taxon>Pseudomonadati</taxon>
        <taxon>Pseudomonadota</taxon>
        <taxon>Gammaproteobacteria</taxon>
        <taxon>Pseudomonadales</taxon>
        <taxon>Pseudomonadaceae</taxon>
        <taxon>Pseudomonas</taxon>
    </lineage>
</organism>
<name>A0ABQ6ZYN6_9PSED</name>
<reference evidence="2 3" key="1">
    <citation type="submission" date="2015-01" db="EMBL/GenBank/DDBJ databases">
        <title>Genome Sequence of Pseudomonas antarctica CMS 35.</title>
        <authorList>
            <person name="Voget S."/>
            <person name="Chow J."/>
            <person name="Daniel R."/>
            <person name="Streit W."/>
        </authorList>
    </citation>
    <scope>NUCLEOTIDE SEQUENCE [LARGE SCALE GENOMIC DNA]</scope>
    <source>
        <strain evidence="2 3">CMS 35</strain>
    </source>
</reference>
<keyword evidence="3" id="KW-1185">Reference proteome</keyword>
<evidence type="ECO:0000313" key="3">
    <source>
        <dbReference type="Proteomes" id="UP000748067"/>
    </source>
</evidence>
<gene>
    <name evidence="2" type="ORF">PSAN_19400</name>
</gene>
<dbReference type="EMBL" id="JXDI01000001">
    <property type="protein sequence ID" value="KAF2409535.1"/>
    <property type="molecule type" value="Genomic_DNA"/>
</dbReference>
<dbReference type="Proteomes" id="UP000748067">
    <property type="component" value="Unassembled WGS sequence"/>
</dbReference>
<accession>A0ABQ6ZYN6</accession>
<proteinExistence type="predicted"/>
<comment type="caution">
    <text evidence="2">The sequence shown here is derived from an EMBL/GenBank/DDBJ whole genome shotgun (WGS) entry which is preliminary data.</text>
</comment>
<feature type="transmembrane region" description="Helical" evidence="1">
    <location>
        <begin position="125"/>
        <end position="145"/>
    </location>
</feature>
<evidence type="ECO:0000256" key="1">
    <source>
        <dbReference type="SAM" id="Phobius"/>
    </source>
</evidence>
<protein>
    <submittedName>
        <fullName evidence="2">Uncharacterized protein</fullName>
    </submittedName>
</protein>
<keyword evidence="1" id="KW-1133">Transmembrane helix</keyword>
<sequence>MCPDYIIGFVAHCKLLLGGTSMSRFNASLICIVLKYTRRPILIIAGLSFREMSVSEYRETLTPSGERPSRMAMSGMLIKGPKRLSRYSSVVICKFAVFGEGLRILEGDWRIVKLAYPSKLPICSILVDCFMRLGSLGLAMLVLKLSDGVLKRPVCTGVCWCFLVFYGATIKIVEFFFTIPTRTKLP</sequence>
<feature type="transmembrane region" description="Helical" evidence="1">
    <location>
        <begin position="157"/>
        <end position="179"/>
    </location>
</feature>
<keyword evidence="1" id="KW-0472">Membrane</keyword>
<keyword evidence="1" id="KW-0812">Transmembrane</keyword>